<accession>A0A1F6AZR6</accession>
<dbReference type="STRING" id="1798396.A2973_05315"/>
<dbReference type="InterPro" id="IPR002637">
    <property type="entry name" value="RdgB/HAM1"/>
</dbReference>
<dbReference type="Gene3D" id="3.90.950.10">
    <property type="match status" value="1"/>
</dbReference>
<dbReference type="AlphaFoldDB" id="A0A1F6AZR6"/>
<keyword evidence="1" id="KW-0378">Hydrolase</keyword>
<evidence type="ECO:0008006" key="4">
    <source>
        <dbReference type="Google" id="ProtNLM"/>
    </source>
</evidence>
<dbReference type="SUPFAM" id="SSF52972">
    <property type="entry name" value="ITPase-like"/>
    <property type="match status" value="1"/>
</dbReference>
<name>A0A1F6AZR6_9BACT</name>
<evidence type="ECO:0000256" key="1">
    <source>
        <dbReference type="ARBA" id="ARBA00022801"/>
    </source>
</evidence>
<comment type="caution">
    <text evidence="2">The sequence shown here is derived from an EMBL/GenBank/DDBJ whole genome shotgun (WGS) entry which is preliminary data.</text>
</comment>
<sequence length="203" mass="22927">MKLLIATTNPGKLIEIRRFLGDLPVELIGLKDVGIIDIVEETGKTFEENAILKAKYYCHKSGLPTLADDGGAEIDVLGGEPGVKTRRWIHKNRDSTDEELIVYTLKRLEGVPSKKRGMQMRVVLAFASPDGRIHTATEKIRGVVALKPSNDRLEGFPFRSIMYLPEVGKFYNHDVLTPEENERLNHRIRALEQLKPIIRQSLT</sequence>
<organism evidence="2 3">
    <name type="scientific">Candidatus Gottesmanbacteria bacterium RIFCSPLOWO2_01_FULL_49_10</name>
    <dbReference type="NCBI Taxonomy" id="1798396"/>
    <lineage>
        <taxon>Bacteria</taxon>
        <taxon>Candidatus Gottesmaniibacteriota</taxon>
    </lineage>
</organism>
<evidence type="ECO:0000313" key="3">
    <source>
        <dbReference type="Proteomes" id="UP000176409"/>
    </source>
</evidence>
<gene>
    <name evidence="2" type="ORF">A2973_05315</name>
</gene>
<protein>
    <recommendedName>
        <fullName evidence="4">Non-canonical purine NTP pyrophosphatase</fullName>
    </recommendedName>
</protein>
<reference evidence="2 3" key="1">
    <citation type="journal article" date="2016" name="Nat. Commun.">
        <title>Thousands of microbial genomes shed light on interconnected biogeochemical processes in an aquifer system.</title>
        <authorList>
            <person name="Anantharaman K."/>
            <person name="Brown C.T."/>
            <person name="Hug L.A."/>
            <person name="Sharon I."/>
            <person name="Castelle C.J."/>
            <person name="Probst A.J."/>
            <person name="Thomas B.C."/>
            <person name="Singh A."/>
            <person name="Wilkins M.J."/>
            <person name="Karaoz U."/>
            <person name="Brodie E.L."/>
            <person name="Williams K.H."/>
            <person name="Hubbard S.S."/>
            <person name="Banfield J.F."/>
        </authorList>
    </citation>
    <scope>NUCLEOTIDE SEQUENCE [LARGE SCALE GENOMIC DNA]</scope>
</reference>
<evidence type="ECO:0000313" key="2">
    <source>
        <dbReference type="EMBL" id="OGG30033.1"/>
    </source>
</evidence>
<dbReference type="Pfam" id="PF01725">
    <property type="entry name" value="Ham1p_like"/>
    <property type="match status" value="1"/>
</dbReference>
<dbReference type="CDD" id="cd00515">
    <property type="entry name" value="HAM1"/>
    <property type="match status" value="1"/>
</dbReference>
<proteinExistence type="predicted"/>
<dbReference type="InterPro" id="IPR029001">
    <property type="entry name" value="ITPase-like_fam"/>
</dbReference>
<dbReference type="GO" id="GO:0009143">
    <property type="term" value="P:nucleoside triphosphate catabolic process"/>
    <property type="evidence" value="ECO:0007669"/>
    <property type="project" value="InterPro"/>
</dbReference>
<dbReference type="GO" id="GO:0047429">
    <property type="term" value="F:nucleoside triphosphate diphosphatase activity"/>
    <property type="evidence" value="ECO:0007669"/>
    <property type="project" value="InterPro"/>
</dbReference>
<dbReference type="Proteomes" id="UP000176409">
    <property type="component" value="Unassembled WGS sequence"/>
</dbReference>
<dbReference type="EMBL" id="MFJZ01000032">
    <property type="protein sequence ID" value="OGG30033.1"/>
    <property type="molecule type" value="Genomic_DNA"/>
</dbReference>